<feature type="region of interest" description="Disordered" evidence="1">
    <location>
        <begin position="1"/>
        <end position="30"/>
    </location>
</feature>
<dbReference type="Gene3D" id="3.80.10.10">
    <property type="entry name" value="Ribonuclease Inhibitor"/>
    <property type="match status" value="1"/>
</dbReference>
<reference evidence="2" key="1">
    <citation type="submission" date="2021-11" db="EMBL/GenBank/DDBJ databases">
        <authorList>
            <person name="Herlambang A."/>
            <person name="Guo Y."/>
            <person name="Takashima Y."/>
            <person name="Nishizawa T."/>
        </authorList>
    </citation>
    <scope>NUCLEOTIDE SEQUENCE</scope>
    <source>
        <strain evidence="2">E1425</strain>
    </source>
</reference>
<dbReference type="SUPFAM" id="SSF52047">
    <property type="entry name" value="RNI-like"/>
    <property type="match status" value="1"/>
</dbReference>
<evidence type="ECO:0000313" key="2">
    <source>
        <dbReference type="EMBL" id="GJJ70922.1"/>
    </source>
</evidence>
<dbReference type="InterPro" id="IPR036047">
    <property type="entry name" value="F-box-like_dom_sf"/>
</dbReference>
<dbReference type="SUPFAM" id="SSF81383">
    <property type="entry name" value="F-box domain"/>
    <property type="match status" value="1"/>
</dbReference>
<dbReference type="AlphaFoldDB" id="A0A9P3H729"/>
<keyword evidence="3" id="KW-1185">Reference proteome</keyword>
<accession>A0A9P3H729</accession>
<evidence type="ECO:0000256" key="1">
    <source>
        <dbReference type="SAM" id="MobiDB-lite"/>
    </source>
</evidence>
<gene>
    <name evidence="2" type="ORF">EMPS_03272</name>
</gene>
<dbReference type="Proteomes" id="UP000827284">
    <property type="component" value="Unassembled WGS sequence"/>
</dbReference>
<organism evidence="2 3">
    <name type="scientific">Entomortierella parvispora</name>
    <dbReference type="NCBI Taxonomy" id="205924"/>
    <lineage>
        <taxon>Eukaryota</taxon>
        <taxon>Fungi</taxon>
        <taxon>Fungi incertae sedis</taxon>
        <taxon>Mucoromycota</taxon>
        <taxon>Mortierellomycotina</taxon>
        <taxon>Mortierellomycetes</taxon>
        <taxon>Mortierellales</taxon>
        <taxon>Mortierellaceae</taxon>
        <taxon>Entomortierella</taxon>
    </lineage>
</organism>
<name>A0A9P3H729_9FUNG</name>
<proteinExistence type="predicted"/>
<dbReference type="OrthoDB" id="2389045at2759"/>
<dbReference type="PANTHER" id="PTHR38926">
    <property type="entry name" value="F-BOX DOMAIN CONTAINING PROTEIN, EXPRESSED"/>
    <property type="match status" value="1"/>
</dbReference>
<dbReference type="EMBL" id="BQFW01000004">
    <property type="protein sequence ID" value="GJJ70922.1"/>
    <property type="molecule type" value="Genomic_DNA"/>
</dbReference>
<dbReference type="Gene3D" id="1.20.1280.50">
    <property type="match status" value="1"/>
</dbReference>
<comment type="caution">
    <text evidence="2">The sequence shown here is derived from an EMBL/GenBank/DDBJ whole genome shotgun (WGS) entry which is preliminary data.</text>
</comment>
<reference evidence="2" key="2">
    <citation type="journal article" date="2022" name="Microbiol. Resour. Announc.">
        <title>Whole-Genome Sequence of Entomortierella parvispora E1425, a Mucoromycotan Fungus Associated with Burkholderiaceae-Related Endosymbiotic Bacteria.</title>
        <authorList>
            <person name="Herlambang A."/>
            <person name="Guo Y."/>
            <person name="Takashima Y."/>
            <person name="Narisawa K."/>
            <person name="Ohta H."/>
            <person name="Nishizawa T."/>
        </authorList>
    </citation>
    <scope>NUCLEOTIDE SEQUENCE</scope>
    <source>
        <strain evidence="2">E1425</strain>
    </source>
</reference>
<dbReference type="InterPro" id="IPR032675">
    <property type="entry name" value="LRR_dom_sf"/>
</dbReference>
<sequence length="705" mass="79741">MSIKIRRNYSPELGRPLQHNPTASTDHAPRTAFVPPSKPSPMEINEILSSVFSFLDQKTLKDSVSPVCRQWNSVAARYILRTIRVHHDSRKPMENLQSRLLKINALEVGRKIYPSAWPLSLKETHLWEEVVDKLTQALERIQSDGGGDTSASHLQIKALTLSLEVPNRLDQLLSLVVPSNLRELTIDCEYSKNPVHLGTVLDMCSNLLHLTLTSNKVIPIRDHVLGRSEAWLSPDSVKEGRRPHPLRSLRIRNMCASPINLQSYFPRLGNLIELHYYEERSRPDDSPQDSLLMDNTRQIFLQTLVQNCPLLESLHIPLSHHQGYRVPVELFPKVHDYCMNNGDVTTVSLLEGILANGVESRLTRLEMIATKSYGYIGRDINLTANRPDDLLHQVLCSAPRLVYLKAAPRPVWSTVLWGQGSQTDAWACRRLKTLDLTFESDLPLYRGYKTETRHIFAFISRFCPELEELRLQVGSAGLSLKSGLCLLSRLRHLQYVTLKGNYLSEDAVNRQELAWIQTPSHLTPPQTSKTSSWLPKIFQSSPAKGTPSAVVESYLHCIDTVQSLKGSAGKDDRLRMQQQQKGNQYSSNYTGLSIPMVDGLVDTEFSGSFLEIEACLQAQLFRLQRLQQLQALSGSRPPNDILAEELEEAAKAAAVWPNMKSMRLVHEFPRSSRSDLNFKEAQSRVEKGSQAIYGFRPEIYIIQHG</sequence>
<evidence type="ECO:0008006" key="4">
    <source>
        <dbReference type="Google" id="ProtNLM"/>
    </source>
</evidence>
<protein>
    <recommendedName>
        <fullName evidence="4">F-box domain-containing protein</fullName>
    </recommendedName>
</protein>
<dbReference type="PANTHER" id="PTHR38926:SF72">
    <property type="entry name" value="IM:7136021-RELATED"/>
    <property type="match status" value="1"/>
</dbReference>
<evidence type="ECO:0000313" key="3">
    <source>
        <dbReference type="Proteomes" id="UP000827284"/>
    </source>
</evidence>